<dbReference type="EMBL" id="LAZR01038617">
    <property type="protein sequence ID" value="KKL19082.1"/>
    <property type="molecule type" value="Genomic_DNA"/>
</dbReference>
<feature type="non-terminal residue" evidence="1">
    <location>
        <position position="1"/>
    </location>
</feature>
<name>A0A0F9BYQ3_9ZZZZ</name>
<dbReference type="InterPro" id="IPR023366">
    <property type="entry name" value="ATP_synth_asu-like_sf"/>
</dbReference>
<feature type="non-terminal residue" evidence="1">
    <location>
        <position position="510"/>
    </location>
</feature>
<gene>
    <name evidence="1" type="ORF">LCGC14_2469050</name>
</gene>
<dbReference type="Gene3D" id="2.40.30.20">
    <property type="match status" value="1"/>
</dbReference>
<dbReference type="AlphaFoldDB" id="A0A0F9BYQ3"/>
<proteinExistence type="predicted"/>
<reference evidence="1" key="1">
    <citation type="journal article" date="2015" name="Nature">
        <title>Complex archaea that bridge the gap between prokaryotes and eukaryotes.</title>
        <authorList>
            <person name="Spang A."/>
            <person name="Saw J.H."/>
            <person name="Jorgensen S.L."/>
            <person name="Zaremba-Niedzwiedzka K."/>
            <person name="Martijn J."/>
            <person name="Lind A.E."/>
            <person name="van Eijk R."/>
            <person name="Schleper C."/>
            <person name="Guy L."/>
            <person name="Ettema T.J."/>
        </authorList>
    </citation>
    <scope>NUCLEOTIDE SEQUENCE</scope>
</reference>
<organism evidence="1">
    <name type="scientific">marine sediment metagenome</name>
    <dbReference type="NCBI Taxonomy" id="412755"/>
    <lineage>
        <taxon>unclassified sequences</taxon>
        <taxon>metagenomes</taxon>
        <taxon>ecological metagenomes</taxon>
    </lineage>
</organism>
<comment type="caution">
    <text evidence="1">The sequence shown here is derived from an EMBL/GenBank/DDBJ whole genome shotgun (WGS) entry which is preliminary data.</text>
</comment>
<sequence>KLGGWVLNSLGTEVDGISEELSQQRTANAGYSAGAATIVLDMAVTCLDLDPVWLFDDSLVGGLGGRTIDDATALQDEFTFDLNSAVTATAGDAFIISYPEEFGGGANVNSGGVKDSETIMVSIAVTKYLREGTVVRLLTNSGEQINSLAANHSTGATVFSLTDPLIDDIQAGTPNVFFYADESFIRSDTQSYVVRFLNLDIVADTEVMLTESLPEDADGLDIDIRPFQETSCDNNQGNVTSLDILPVTDFAIAAPAAFPDGLVILPAQNVVQICYLGVSRALWDWSSLDSQKWLAIGTNLKLYIVNNSELFDITPFAQEGALIDPFDTDITGAFDPDGGDDPTFVQVTDTAHGVGVGNFVHFENADLVGGLDLNDEFRVEFIVDADMYIIRSPVPPTSTENGGGTVDFQYEIGVGLQDTQILLGYGTGAYGLGAYGIGSFVAGAGILGNLRTWSLDNFGEDLLASPNGRQLFHWDRSSGPNVRAVLVPEAPNTIERMLISPQARHVIAFG</sequence>
<evidence type="ECO:0000313" key="1">
    <source>
        <dbReference type="EMBL" id="KKL19082.1"/>
    </source>
</evidence>
<protein>
    <submittedName>
        <fullName evidence="1">Uncharacterized protein</fullName>
    </submittedName>
</protein>
<accession>A0A0F9BYQ3</accession>